<evidence type="ECO:0000313" key="15">
    <source>
        <dbReference type="EMBL" id="KAK2814701.1"/>
    </source>
</evidence>
<dbReference type="SUPFAM" id="SSF58069">
    <property type="entry name" value="Virus ectodomain"/>
    <property type="match status" value="1"/>
</dbReference>
<keyword evidence="6 14" id="KW-0812">Transmembrane</keyword>
<evidence type="ECO:0000313" key="16">
    <source>
        <dbReference type="Proteomes" id="UP001187415"/>
    </source>
</evidence>
<comment type="subcellular location">
    <subcellularLocation>
        <location evidence="1">Host cell membrane</location>
        <topology evidence="1">Single-pass type I membrane protein</topology>
    </subcellularLocation>
    <subcellularLocation>
        <location evidence="2">Host endomembrane system</location>
        <topology evidence="2">Peripheral membrane protein</topology>
    </subcellularLocation>
    <subcellularLocation>
        <location evidence="3">Virion membrane</location>
        <topology evidence="3">Single-pass type I membrane protein</topology>
    </subcellularLocation>
</comment>
<evidence type="ECO:0000256" key="8">
    <source>
        <dbReference type="ARBA" id="ARBA00022989"/>
    </source>
</evidence>
<evidence type="ECO:0000256" key="13">
    <source>
        <dbReference type="ARBA" id="ARBA00023288"/>
    </source>
</evidence>
<dbReference type="InterPro" id="IPR018154">
    <property type="entry name" value="TLV/ENV_coat_polyprotein"/>
</dbReference>
<keyword evidence="9 14" id="KW-0472">Membrane</keyword>
<keyword evidence="12" id="KW-0325">Glycoprotein</keyword>
<comment type="caution">
    <text evidence="15">The sequence shown here is derived from an EMBL/GenBank/DDBJ whole genome shotgun (WGS) entry which is preliminary data.</text>
</comment>
<dbReference type="PANTHER" id="PTHR10424:SF81">
    <property type="entry name" value="ERVV2 PROTEIN"/>
    <property type="match status" value="1"/>
</dbReference>
<evidence type="ECO:0000256" key="12">
    <source>
        <dbReference type="ARBA" id="ARBA00023180"/>
    </source>
</evidence>
<dbReference type="CDD" id="cd09951">
    <property type="entry name" value="HERV-Rb-like_HR1-HR2"/>
    <property type="match status" value="1"/>
</dbReference>
<name>A0AA88IJ03_CHASR</name>
<keyword evidence="10" id="KW-0564">Palmitate</keyword>
<dbReference type="Proteomes" id="UP001187415">
    <property type="component" value="Unassembled WGS sequence"/>
</dbReference>
<accession>A0AA88IJ03</accession>
<dbReference type="EMBL" id="JAUPFM010000025">
    <property type="protein sequence ID" value="KAK2814701.1"/>
    <property type="molecule type" value="Genomic_DNA"/>
</dbReference>
<evidence type="ECO:0000256" key="9">
    <source>
        <dbReference type="ARBA" id="ARBA00023136"/>
    </source>
</evidence>
<gene>
    <name evidence="15" type="ORF">Q5P01_000634</name>
</gene>
<reference evidence="15" key="1">
    <citation type="submission" date="2023-07" db="EMBL/GenBank/DDBJ databases">
        <title>Chromosome-level Genome Assembly of Striped Snakehead (Channa striata).</title>
        <authorList>
            <person name="Liu H."/>
        </authorList>
    </citation>
    <scope>NUCLEOTIDE SEQUENCE</scope>
    <source>
        <strain evidence="15">Gz</strain>
        <tissue evidence="15">Muscle</tissue>
    </source>
</reference>
<dbReference type="AlphaFoldDB" id="A0AA88IJ03"/>
<evidence type="ECO:0000256" key="2">
    <source>
        <dbReference type="ARBA" id="ARBA00004531"/>
    </source>
</evidence>
<evidence type="ECO:0000256" key="3">
    <source>
        <dbReference type="ARBA" id="ARBA00004563"/>
    </source>
</evidence>
<proteinExistence type="predicted"/>
<evidence type="ECO:0000256" key="14">
    <source>
        <dbReference type="SAM" id="Phobius"/>
    </source>
</evidence>
<keyword evidence="5" id="KW-0945">Host-virus interaction</keyword>
<dbReference type="PANTHER" id="PTHR10424">
    <property type="entry name" value="VIRAL ENVELOPE PROTEIN"/>
    <property type="match status" value="1"/>
</dbReference>
<keyword evidence="8 14" id="KW-1133">Transmembrane helix</keyword>
<sequence>MIHGLWHNQQITQQPTNRSRLARSMPDPAGLLDPYSATQSPPWMMDNLWMQYVNYTVRTTFNSSCLVCQGYKTKLSVVGLPEDPDCTTDNIHKVSLIDCLLIRASKQTTSDINGILFQKCPPHRNAMSIPPLLSTLRHIKPAQGAKFVCFNRTYGNVSVGIAPLNCTKTHTLYPPLKPGHSQSSEAAKESIEDGVYGRRYKRDAFDAGMNAMPDVYWMCGKPTRTLPANWTGLCALVMLAQEIHILPTGASDIAHLSTTQHHRMRRALQKPLGSFDTEVYIDDIGVPLGVPNEYKARNQIEAGFESSLCWWCTTNKNVDWINYLYYNQQRFINHTHDAIGGIAEQLAATSQMTWENRMATDMLLADKGGVCTMFGDSCCTFIPNNTAPDGSVTKALEGLRSLRDELKRHSGYDDTSAWGWFDIVFGRWKTFILSLLTGAVIGTTALTLCGCCFIPCARMVIMRTIDHSISHQMALQSMPLLQDNVLTESFDIPNWEPPYCGHDNISL</sequence>
<evidence type="ECO:0000256" key="6">
    <source>
        <dbReference type="ARBA" id="ARBA00022692"/>
    </source>
</evidence>
<keyword evidence="13" id="KW-0449">Lipoprotein</keyword>
<feature type="transmembrane region" description="Helical" evidence="14">
    <location>
        <begin position="431"/>
        <end position="454"/>
    </location>
</feature>
<keyword evidence="16" id="KW-1185">Reference proteome</keyword>
<evidence type="ECO:0000256" key="11">
    <source>
        <dbReference type="ARBA" id="ARBA00023157"/>
    </source>
</evidence>
<protein>
    <submittedName>
        <fullName evidence="15">Uncharacterized protein</fullName>
    </submittedName>
</protein>
<evidence type="ECO:0000256" key="1">
    <source>
        <dbReference type="ARBA" id="ARBA00004402"/>
    </source>
</evidence>
<evidence type="ECO:0000256" key="5">
    <source>
        <dbReference type="ARBA" id="ARBA00022581"/>
    </source>
</evidence>
<evidence type="ECO:0000256" key="10">
    <source>
        <dbReference type="ARBA" id="ARBA00023139"/>
    </source>
</evidence>
<evidence type="ECO:0000256" key="4">
    <source>
        <dbReference type="ARBA" id="ARBA00022511"/>
    </source>
</evidence>
<evidence type="ECO:0000256" key="7">
    <source>
        <dbReference type="ARBA" id="ARBA00022870"/>
    </source>
</evidence>
<organism evidence="15 16">
    <name type="scientific">Channa striata</name>
    <name type="common">Snakehead murrel</name>
    <name type="synonym">Ophicephalus striatus</name>
    <dbReference type="NCBI Taxonomy" id="64152"/>
    <lineage>
        <taxon>Eukaryota</taxon>
        <taxon>Metazoa</taxon>
        <taxon>Chordata</taxon>
        <taxon>Craniata</taxon>
        <taxon>Vertebrata</taxon>
        <taxon>Euteleostomi</taxon>
        <taxon>Actinopterygii</taxon>
        <taxon>Neopterygii</taxon>
        <taxon>Teleostei</taxon>
        <taxon>Neoteleostei</taxon>
        <taxon>Acanthomorphata</taxon>
        <taxon>Anabantaria</taxon>
        <taxon>Anabantiformes</taxon>
        <taxon>Channoidei</taxon>
        <taxon>Channidae</taxon>
        <taxon>Channa</taxon>
    </lineage>
</organism>
<dbReference type="Gene3D" id="1.10.287.210">
    <property type="match status" value="1"/>
</dbReference>
<keyword evidence="4" id="KW-1032">Host cell membrane</keyword>
<keyword evidence="7" id="KW-1043">Host membrane</keyword>
<keyword evidence="11" id="KW-1015">Disulfide bond</keyword>